<keyword evidence="3" id="KW-1185">Reference proteome</keyword>
<evidence type="ECO:0000313" key="2">
    <source>
        <dbReference type="EMBL" id="ETN46650.1"/>
    </source>
</evidence>
<evidence type="ECO:0008006" key="4">
    <source>
        <dbReference type="Google" id="ProtNLM"/>
    </source>
</evidence>
<dbReference type="STRING" id="1220924.W2SDE6"/>
<dbReference type="EMBL" id="KB822711">
    <property type="protein sequence ID" value="ETN46650.1"/>
    <property type="molecule type" value="Genomic_DNA"/>
</dbReference>
<dbReference type="RefSeq" id="XP_008711362.1">
    <property type="nucleotide sequence ID" value="XM_008713140.1"/>
</dbReference>
<dbReference type="VEuPathDB" id="FungiDB:HMPREF1541_00836"/>
<proteinExistence type="predicted"/>
<dbReference type="GeneID" id="19968175"/>
<dbReference type="OrthoDB" id="39175at2759"/>
<dbReference type="HOGENOM" id="CLU_018104_0_0_1"/>
<evidence type="ECO:0000256" key="1">
    <source>
        <dbReference type="ARBA" id="ARBA00023242"/>
    </source>
</evidence>
<dbReference type="GO" id="GO:0003700">
    <property type="term" value="F:DNA-binding transcription factor activity"/>
    <property type="evidence" value="ECO:0007669"/>
    <property type="project" value="InterPro"/>
</dbReference>
<accession>W2SDE6</accession>
<organism evidence="2 3">
    <name type="scientific">Cyphellophora europaea (strain CBS 101466)</name>
    <name type="common">Phialophora europaea</name>
    <dbReference type="NCBI Taxonomy" id="1220924"/>
    <lineage>
        <taxon>Eukaryota</taxon>
        <taxon>Fungi</taxon>
        <taxon>Dikarya</taxon>
        <taxon>Ascomycota</taxon>
        <taxon>Pezizomycotina</taxon>
        <taxon>Eurotiomycetes</taxon>
        <taxon>Chaetothyriomycetidae</taxon>
        <taxon>Chaetothyriales</taxon>
        <taxon>Cyphellophoraceae</taxon>
        <taxon>Cyphellophora</taxon>
    </lineage>
</organism>
<dbReference type="InParanoid" id="W2SDE6"/>
<evidence type="ECO:0000313" key="3">
    <source>
        <dbReference type="Proteomes" id="UP000030752"/>
    </source>
</evidence>
<dbReference type="AlphaFoldDB" id="W2SDE6"/>
<reference evidence="2 3" key="1">
    <citation type="submission" date="2013-03" db="EMBL/GenBank/DDBJ databases">
        <title>The Genome Sequence of Phialophora europaea CBS 101466.</title>
        <authorList>
            <consortium name="The Broad Institute Genomics Platform"/>
            <person name="Cuomo C."/>
            <person name="de Hoog S."/>
            <person name="Gorbushina A."/>
            <person name="Walker B."/>
            <person name="Young S.K."/>
            <person name="Zeng Q."/>
            <person name="Gargeya S."/>
            <person name="Fitzgerald M."/>
            <person name="Haas B."/>
            <person name="Abouelleil A."/>
            <person name="Allen A.W."/>
            <person name="Alvarado L."/>
            <person name="Arachchi H.M."/>
            <person name="Berlin A.M."/>
            <person name="Chapman S.B."/>
            <person name="Gainer-Dewar J."/>
            <person name="Goldberg J."/>
            <person name="Griggs A."/>
            <person name="Gujja S."/>
            <person name="Hansen M."/>
            <person name="Howarth C."/>
            <person name="Imamovic A."/>
            <person name="Ireland A."/>
            <person name="Larimer J."/>
            <person name="McCowan C."/>
            <person name="Murphy C."/>
            <person name="Pearson M."/>
            <person name="Poon T.W."/>
            <person name="Priest M."/>
            <person name="Roberts A."/>
            <person name="Saif S."/>
            <person name="Shea T."/>
            <person name="Sisk P."/>
            <person name="Sykes S."/>
            <person name="Wortman J."/>
            <person name="Nusbaum C."/>
            <person name="Birren B."/>
        </authorList>
    </citation>
    <scope>NUCLEOTIDE SEQUENCE [LARGE SCALE GENOMIC DNA]</scope>
    <source>
        <strain evidence="2 3">CBS 101466</strain>
    </source>
</reference>
<sequence length="461" mass="52844">MHRIVEDYILHVYPAIPVFHVPTFRRQFELQRDRHDQQFFGLVMGIVAVAVGLLPRKFNDYRLQPSFARFATRQDVIECCYSRATQARDLRYFDEISHTKWATAYVFSLAFFHIGKFNMSRIVECEANLYARLLEIPRISAYSGLNCIETQLRKKAFWLMFYGYVHLQHADFRRERPGFIDCATLHEIDLESLMPVPHDDEHITESSYGSPDPNEPSLAASFNLRSQVFWCAVKELPIHGREAQKAVHCHCTRMNNPVEYENYLQARLKELKYVLDKAPWYLRQWMAQKSPDSSASKAIHTQYSQIEIIRVDIHVTHIWLQSVIMDHLEMYRAHRSEASPARPLTSPSVAMSADDAANAEWAQREDLCRQLLQVLYSASDLSLETLGVILVQKTRDVAVSLLNCPYGDSVDSVGPGARAKAYLADFSRKLEDLDKAEGGSSLSVQSWIDTDRARAGGGNYS</sequence>
<dbReference type="PANTHER" id="PTHR46910">
    <property type="entry name" value="TRANSCRIPTION FACTOR PDR1"/>
    <property type="match status" value="1"/>
</dbReference>
<dbReference type="InterPro" id="IPR050987">
    <property type="entry name" value="AtrR-like"/>
</dbReference>
<dbReference type="Proteomes" id="UP000030752">
    <property type="component" value="Unassembled WGS sequence"/>
</dbReference>
<dbReference type="CDD" id="cd12148">
    <property type="entry name" value="fungal_TF_MHR"/>
    <property type="match status" value="1"/>
</dbReference>
<keyword evidence="1" id="KW-0539">Nucleus</keyword>
<dbReference type="eggNOG" id="ENOG502SH7T">
    <property type="taxonomic scope" value="Eukaryota"/>
</dbReference>
<dbReference type="PANTHER" id="PTHR46910:SF40">
    <property type="entry name" value="ZN(II)2CYS6 TRANSCRIPTION FACTOR (EUROFUNG)"/>
    <property type="match status" value="1"/>
</dbReference>
<protein>
    <recommendedName>
        <fullName evidence="4">Transcription factor domain-containing protein</fullName>
    </recommendedName>
</protein>
<name>W2SDE6_CYPE1</name>
<gene>
    <name evidence="2" type="ORF">HMPREF1541_00836</name>
</gene>